<reference evidence="1" key="1">
    <citation type="submission" date="2016-07" db="EMBL/GenBank/DDBJ databases">
        <authorList>
            <person name="Bretaudeau A."/>
        </authorList>
    </citation>
    <scope>NUCLEOTIDE SEQUENCE</scope>
    <source>
        <strain evidence="1">Rice</strain>
        <tissue evidence="1">Whole body</tissue>
    </source>
</reference>
<proteinExistence type="predicted"/>
<protein>
    <submittedName>
        <fullName evidence="1">SFRICE_030740</fullName>
    </submittedName>
</protein>
<dbReference type="EMBL" id="ODYU01005667">
    <property type="protein sequence ID" value="SOQ46759.1"/>
    <property type="molecule type" value="Genomic_DNA"/>
</dbReference>
<gene>
    <name evidence="1" type="ORF">SFRICE_030740</name>
</gene>
<name>A0A2H1W0Z8_SPOFR</name>
<accession>A0A2H1W0Z8</accession>
<organism evidence="1">
    <name type="scientific">Spodoptera frugiperda</name>
    <name type="common">Fall armyworm</name>
    <dbReference type="NCBI Taxonomy" id="7108"/>
    <lineage>
        <taxon>Eukaryota</taxon>
        <taxon>Metazoa</taxon>
        <taxon>Ecdysozoa</taxon>
        <taxon>Arthropoda</taxon>
        <taxon>Hexapoda</taxon>
        <taxon>Insecta</taxon>
        <taxon>Pterygota</taxon>
        <taxon>Neoptera</taxon>
        <taxon>Endopterygota</taxon>
        <taxon>Lepidoptera</taxon>
        <taxon>Glossata</taxon>
        <taxon>Ditrysia</taxon>
        <taxon>Noctuoidea</taxon>
        <taxon>Noctuidae</taxon>
        <taxon>Amphipyrinae</taxon>
        <taxon>Spodoptera</taxon>
    </lineage>
</organism>
<sequence>MYGSWSRNRKVPVPQTVCGDCGGFLTMFSFTVCQWCLNNLRNTRRIYIETEAESTQCIYIGYSRFYVEAILGDIH</sequence>
<evidence type="ECO:0000313" key="1">
    <source>
        <dbReference type="EMBL" id="SOQ46759.1"/>
    </source>
</evidence>
<dbReference type="AlphaFoldDB" id="A0A2H1W0Z8"/>